<name>A0A7R8D8D9_LEPSM</name>
<dbReference type="Proteomes" id="UP000675881">
    <property type="component" value="Chromosome 9"/>
</dbReference>
<feature type="region of interest" description="Disordered" evidence="1">
    <location>
        <begin position="110"/>
        <end position="129"/>
    </location>
</feature>
<feature type="compositionally biased region" description="Basic and acidic residues" evidence="1">
    <location>
        <begin position="83"/>
        <end position="101"/>
    </location>
</feature>
<proteinExistence type="predicted"/>
<organism evidence="2 3">
    <name type="scientific">Lepeophtheirus salmonis</name>
    <name type="common">Salmon louse</name>
    <name type="synonym">Caligus salmonis</name>
    <dbReference type="NCBI Taxonomy" id="72036"/>
    <lineage>
        <taxon>Eukaryota</taxon>
        <taxon>Metazoa</taxon>
        <taxon>Ecdysozoa</taxon>
        <taxon>Arthropoda</taxon>
        <taxon>Crustacea</taxon>
        <taxon>Multicrustacea</taxon>
        <taxon>Hexanauplia</taxon>
        <taxon>Copepoda</taxon>
        <taxon>Siphonostomatoida</taxon>
        <taxon>Caligidae</taxon>
        <taxon>Lepeophtheirus</taxon>
    </lineage>
</organism>
<dbReference type="EMBL" id="HG994588">
    <property type="protein sequence ID" value="CAF3035917.1"/>
    <property type="molecule type" value="Genomic_DNA"/>
</dbReference>
<sequence length="129" mass="14823">MPPLLHDMKMELLSQNIVVFLTGWKKGLTVTGIPDILQDNNEGQYDIFFEPPDQDNISDSDSGNEKEGMELGPSSLSGHKLHTSGEYHSQKRKYKDYDIENDLPRRKRKNFIKSKKVISTKNDDEMLPK</sequence>
<reference evidence="2" key="1">
    <citation type="submission" date="2021-02" db="EMBL/GenBank/DDBJ databases">
        <authorList>
            <person name="Bekaert M."/>
        </authorList>
    </citation>
    <scope>NUCLEOTIDE SEQUENCE</scope>
    <source>
        <strain evidence="2">IoA-00</strain>
    </source>
</reference>
<keyword evidence="3" id="KW-1185">Reference proteome</keyword>
<accession>A0A7R8D8D9</accession>
<dbReference type="AlphaFoldDB" id="A0A7R8D8D9"/>
<gene>
    <name evidence="2" type="ORF">LSAA_14532</name>
</gene>
<evidence type="ECO:0000313" key="3">
    <source>
        <dbReference type="Proteomes" id="UP000675881"/>
    </source>
</evidence>
<evidence type="ECO:0000313" key="2">
    <source>
        <dbReference type="EMBL" id="CAF3035917.1"/>
    </source>
</evidence>
<protein>
    <submittedName>
        <fullName evidence="2">(salmon louse) hypothetical protein</fullName>
    </submittedName>
</protein>
<evidence type="ECO:0000256" key="1">
    <source>
        <dbReference type="SAM" id="MobiDB-lite"/>
    </source>
</evidence>
<feature type="region of interest" description="Disordered" evidence="1">
    <location>
        <begin position="49"/>
        <end position="101"/>
    </location>
</feature>